<dbReference type="PANTHER" id="PTHR47550:SF1">
    <property type="entry name" value="DUAL SPECIFICITY PROTEIN PHOSPHATASE PPS1"/>
    <property type="match status" value="1"/>
</dbReference>
<reference evidence="6" key="2">
    <citation type="submission" date="2014-02" db="EMBL/GenBank/DDBJ databases">
        <title>Complete DNA sequence of /Kuraishia capsulata/ illustrates novel genomic features among budding yeasts (/Saccharomycotina/).</title>
        <authorList>
            <person name="Morales L."/>
            <person name="Noel B."/>
            <person name="Porcel B."/>
            <person name="Marcet-Houben M."/>
            <person name="Hullo M-F."/>
            <person name="Sacerdot C."/>
            <person name="Tekaia F."/>
            <person name="Leh-Louis V."/>
            <person name="Despons L."/>
            <person name="Khanna V."/>
            <person name="Aury J-M."/>
            <person name="Barbe V."/>
            <person name="Couloux A."/>
            <person name="Labadie K."/>
            <person name="Pelletier E."/>
            <person name="Souciet J-L."/>
            <person name="Boekhout T."/>
            <person name="Gabaldon T."/>
            <person name="Wincker P."/>
            <person name="Dujon B."/>
        </authorList>
    </citation>
    <scope>NUCLEOTIDE SEQUENCE</scope>
    <source>
        <strain evidence="6">CBS 1993</strain>
    </source>
</reference>
<dbReference type="InterPro" id="IPR053239">
    <property type="entry name" value="Dual_spec_PTase"/>
</dbReference>
<keyword evidence="2" id="KW-0904">Protein phosphatase</keyword>
<dbReference type="PANTHER" id="PTHR47550">
    <property type="entry name" value="DUAL SPECIFICITY PROTEIN PHOSPHATASE PPS1"/>
    <property type="match status" value="1"/>
</dbReference>
<dbReference type="RefSeq" id="XP_022459035.1">
    <property type="nucleotide sequence ID" value="XM_022603317.1"/>
</dbReference>
<feature type="domain" description="Tyrosine specific protein phosphatases" evidence="5">
    <location>
        <begin position="881"/>
        <end position="946"/>
    </location>
</feature>
<reference evidence="6" key="1">
    <citation type="submission" date="2013-12" db="EMBL/GenBank/DDBJ databases">
        <authorList>
            <person name="Genoscope - CEA"/>
        </authorList>
    </citation>
    <scope>NUCLEOTIDE SEQUENCE</scope>
    <source>
        <strain evidence="6">CBS 1993</strain>
    </source>
</reference>
<dbReference type="Gene3D" id="3.90.190.10">
    <property type="entry name" value="Protein tyrosine phosphatase superfamily"/>
    <property type="match status" value="1"/>
</dbReference>
<keyword evidence="1" id="KW-0378">Hydrolase</keyword>
<evidence type="ECO:0000256" key="3">
    <source>
        <dbReference type="SAM" id="MobiDB-lite"/>
    </source>
</evidence>
<dbReference type="InterPro" id="IPR016130">
    <property type="entry name" value="Tyr_Pase_AS"/>
</dbReference>
<evidence type="ECO:0000259" key="4">
    <source>
        <dbReference type="PROSITE" id="PS50054"/>
    </source>
</evidence>
<dbReference type="PROSITE" id="PS00383">
    <property type="entry name" value="TYR_PHOSPHATASE_1"/>
    <property type="match status" value="1"/>
</dbReference>
<keyword evidence="7" id="KW-1185">Reference proteome</keyword>
<dbReference type="SUPFAM" id="SSF52799">
    <property type="entry name" value="(Phosphotyrosine protein) phosphatases II"/>
    <property type="match status" value="2"/>
</dbReference>
<dbReference type="Proteomes" id="UP000019384">
    <property type="component" value="Unassembled WGS sequence"/>
</dbReference>
<dbReference type="OrthoDB" id="273181at2759"/>
<dbReference type="Pfam" id="PF00782">
    <property type="entry name" value="DSPc"/>
    <property type="match status" value="1"/>
</dbReference>
<dbReference type="STRING" id="1382522.W6MKM4"/>
<name>W6MKM4_9ASCO</name>
<feature type="region of interest" description="Disordered" evidence="3">
    <location>
        <begin position="62"/>
        <end position="123"/>
    </location>
</feature>
<dbReference type="InterPro" id="IPR000387">
    <property type="entry name" value="Tyr_Pase_dom"/>
</dbReference>
<dbReference type="InterPro" id="IPR047949">
    <property type="entry name" value="PPS1_DSP"/>
</dbReference>
<evidence type="ECO:0000256" key="1">
    <source>
        <dbReference type="ARBA" id="ARBA00022801"/>
    </source>
</evidence>
<evidence type="ECO:0000313" key="6">
    <source>
        <dbReference type="EMBL" id="CDK27039.1"/>
    </source>
</evidence>
<dbReference type="CDD" id="cd14516">
    <property type="entry name" value="DSP_fungal_PPS1"/>
    <property type="match status" value="1"/>
</dbReference>
<protein>
    <submittedName>
        <fullName evidence="6">Uncharacterized protein</fullName>
    </submittedName>
</protein>
<feature type="compositionally biased region" description="Basic and acidic residues" evidence="3">
    <location>
        <begin position="72"/>
        <end position="81"/>
    </location>
</feature>
<evidence type="ECO:0000313" key="7">
    <source>
        <dbReference type="Proteomes" id="UP000019384"/>
    </source>
</evidence>
<evidence type="ECO:0000259" key="5">
    <source>
        <dbReference type="PROSITE" id="PS50056"/>
    </source>
</evidence>
<gene>
    <name evidence="6" type="ORF">KUCA_T00003016001</name>
</gene>
<dbReference type="PROSITE" id="PS50054">
    <property type="entry name" value="TYR_PHOSPHATASE_DUAL"/>
    <property type="match status" value="1"/>
</dbReference>
<sequence>MADVSSVAIGINRPLSSCGLESPSSNASTPPEGVLVSGSGMLLSPPHAPEFACDVEFSHSNLALSPEDQDSLDSHDQDKETITSNHQPRSTPPLLNPASVHLQSEKKGSKRANSVSSDAERGRFKPRLNAPLFAAGPLDDGVIEGDDALHSSYRSGVSHTSDTEAEGNFSPATSWRYGLKHSGFKTDNSIKIISANEACEIIKAHYSSEMPEVEKMFPWLHGMSRKNFAQLRFLKGKSWDDTVSDLPVNCKKSLTVVQSCTGGVTFADTGKQVIKGAVSANEILTCEMGSNLEYTLAEVMTYLDSDQMSYDQLLSDCIKTGLLPVFQDLDPPMGVSLRNFHIQVAKLGLLSDFIVYCTCSDHTVDVANSRSTPVESCRCAPISRLLHVAQIRQARIAVCEYLNEELGSKTMRAVNTYDTMIVKDVNMKAFAAENLLSLSWQPSSLNEKSIESSGYDKKVFEDWESNYIYREKLEISKMSRATYVSSNVWFGNSADFESFKDALSHNSKSFFTGKVSPGFHNPPLHCDPTNTIVNLTKTDVESLEPQALDDLLRSDANQRWGLCIHCGEGFKFPKVSDLEGLFDQDNGDSTYIEFPSSGSVSLGDCTDGDLCSLINVCKLLYYKCSLSSSSPGLIFCFDGYTETSLLGICFLIYAENMRVDDAIVKLHKQYGRPVFLFKTDYLFLTRVESLLRKFSPYGQTMEEQCANMKAEKIDSYVISSVLLAPSKNNVGISYGDMENSVSNSFDRRADLYGPKVQHSTVEVESGSESSSNEEDVGCCASVYGSLPSRILPHLYLGSLVHAANLDLLNELGITRVVSVGECIPWVDDLSFSASLTPSNCEILTVEPYQRTSTGRLCQVKQVMGIGNINDDGIGTLTTTINDALDFIQQAYANNEKVLVHCQVGVSRSATVCIAETMKRLNISLPRAYLYVRVRRLNVIIQPNLKLMYELFKWEETFVKSKRDLAEKRRKSVASTVSNASIFSQPVDRKASIATSFGSISSIAPRRSVVRSRKISNDEGKPIKEESALMSEDDESDAGFVKMTESETISSVETVPHSTARSMVTFNTESFSTPALGFEDSKDDFSKLSAGMKFDNDADYDIAYDTGDTIISNNPSFLREVDWNILCREIHKLNKAYIYSA</sequence>
<feature type="domain" description="Tyrosine-protein phosphatase" evidence="4">
    <location>
        <begin position="786"/>
        <end position="959"/>
    </location>
</feature>
<dbReference type="GO" id="GO:0005634">
    <property type="term" value="C:nucleus"/>
    <property type="evidence" value="ECO:0007669"/>
    <property type="project" value="GOC"/>
</dbReference>
<accession>W6MKM4</accession>
<dbReference type="InterPro" id="IPR029021">
    <property type="entry name" value="Prot-tyrosine_phosphatase-like"/>
</dbReference>
<dbReference type="AlphaFoldDB" id="W6MKM4"/>
<evidence type="ECO:0000256" key="2">
    <source>
        <dbReference type="ARBA" id="ARBA00022912"/>
    </source>
</evidence>
<dbReference type="GO" id="GO:0033260">
    <property type="term" value="P:nuclear DNA replication"/>
    <property type="evidence" value="ECO:0007669"/>
    <property type="project" value="InterPro"/>
</dbReference>
<dbReference type="SMART" id="SM00195">
    <property type="entry name" value="DSPc"/>
    <property type="match status" value="1"/>
</dbReference>
<dbReference type="HOGENOM" id="CLU_008439_0_0_1"/>
<organism evidence="6 7">
    <name type="scientific">Kuraishia capsulata CBS 1993</name>
    <dbReference type="NCBI Taxonomy" id="1382522"/>
    <lineage>
        <taxon>Eukaryota</taxon>
        <taxon>Fungi</taxon>
        <taxon>Dikarya</taxon>
        <taxon>Ascomycota</taxon>
        <taxon>Saccharomycotina</taxon>
        <taxon>Pichiomycetes</taxon>
        <taxon>Pichiales</taxon>
        <taxon>Pichiaceae</taxon>
        <taxon>Kuraishia</taxon>
    </lineage>
</organism>
<proteinExistence type="predicted"/>
<dbReference type="EMBL" id="HG793127">
    <property type="protein sequence ID" value="CDK27039.1"/>
    <property type="molecule type" value="Genomic_DNA"/>
</dbReference>
<dbReference type="InterPro" id="IPR000340">
    <property type="entry name" value="Dual-sp_phosphatase_cat-dom"/>
</dbReference>
<dbReference type="GeneID" id="34520423"/>
<feature type="region of interest" description="Disordered" evidence="3">
    <location>
        <begin position="13"/>
        <end position="48"/>
    </location>
</feature>
<dbReference type="InterPro" id="IPR020422">
    <property type="entry name" value="TYR_PHOSPHATASE_DUAL_dom"/>
</dbReference>
<dbReference type="PROSITE" id="PS50056">
    <property type="entry name" value="TYR_PHOSPHATASE_2"/>
    <property type="match status" value="1"/>
</dbReference>
<dbReference type="GO" id="GO:0008138">
    <property type="term" value="F:protein tyrosine/serine/threonine phosphatase activity"/>
    <property type="evidence" value="ECO:0007669"/>
    <property type="project" value="InterPro"/>
</dbReference>